<evidence type="ECO:0000313" key="1">
    <source>
        <dbReference type="EMBL" id="KAA8831669.1"/>
    </source>
</evidence>
<name>A0A5M9ZNW9_9BIFI</name>
<proteinExistence type="predicted"/>
<evidence type="ECO:0000313" key="2">
    <source>
        <dbReference type="Proteomes" id="UP000412028"/>
    </source>
</evidence>
<dbReference type="EMBL" id="RZUI01000002">
    <property type="protein sequence ID" value="KAA8831669.1"/>
    <property type="molecule type" value="Genomic_DNA"/>
</dbReference>
<dbReference type="AlphaFoldDB" id="A0A5M9ZNW9"/>
<dbReference type="Proteomes" id="UP000412028">
    <property type="component" value="Unassembled WGS sequence"/>
</dbReference>
<dbReference type="OrthoDB" id="9983120at2"/>
<sequence>MDEMGIKNLERLEELASKGRFLKDGTLQTGPLALMEYMAKKATNREDPAVFQQGKAYWCYWAGWDNFALRHGMILPSDAEVLAAVEDGADLDEATKKRVKNARNTLSRWAKFLKDQELIKLIRPAVSYPGRKRNAMWLLLLGGTDAENAAAEAQARTYFRLPPA</sequence>
<accession>A0A5M9ZNW9</accession>
<comment type="caution">
    <text evidence="1">The sequence shown here is derived from an EMBL/GenBank/DDBJ whole genome shotgun (WGS) entry which is preliminary data.</text>
</comment>
<gene>
    <name evidence="1" type="ORF">EMO89_02810</name>
</gene>
<dbReference type="RefSeq" id="WP_150380842.1">
    <property type="nucleotide sequence ID" value="NZ_RZUI01000002.1"/>
</dbReference>
<protein>
    <submittedName>
        <fullName evidence="1">Uncharacterized protein</fullName>
    </submittedName>
</protein>
<reference evidence="1 2" key="1">
    <citation type="journal article" date="2019" name="Syst. Appl. Microbiol.">
        <title>Characterization of Bifidobacterium species in feaces of the Egyptian fruit bat: Description of B. vespertilionis sp. nov. and B. rousetti sp. nov.</title>
        <authorList>
            <person name="Modesto M."/>
            <person name="Satti M."/>
            <person name="Watanabe K."/>
            <person name="Puglisi E."/>
            <person name="Morelli L."/>
            <person name="Huang C.-H."/>
            <person name="Liou J.-S."/>
            <person name="Miyashita M."/>
            <person name="Tamura T."/>
            <person name="Saito S."/>
            <person name="Mori K."/>
            <person name="Huang L."/>
            <person name="Sciavilla P."/>
            <person name="Sandri C."/>
            <person name="Spiezio C."/>
            <person name="Vitali F."/>
            <person name="Cavalieri D."/>
            <person name="Perpetuini G."/>
            <person name="Tofalo R."/>
            <person name="Bonetti A."/>
            <person name="Arita M."/>
            <person name="Mattarelli P."/>
        </authorList>
    </citation>
    <scope>NUCLEOTIDE SEQUENCE [LARGE SCALE GENOMIC DNA]</scope>
    <source>
        <strain evidence="1 2">RST7</strain>
    </source>
</reference>
<organism evidence="1 2">
    <name type="scientific">Bifidobacterium tissieri</name>
    <dbReference type="NCBI Taxonomy" id="1630162"/>
    <lineage>
        <taxon>Bacteria</taxon>
        <taxon>Bacillati</taxon>
        <taxon>Actinomycetota</taxon>
        <taxon>Actinomycetes</taxon>
        <taxon>Bifidobacteriales</taxon>
        <taxon>Bifidobacteriaceae</taxon>
        <taxon>Bifidobacterium</taxon>
    </lineage>
</organism>